<dbReference type="GO" id="GO:0045597">
    <property type="term" value="P:positive regulation of cell differentiation"/>
    <property type="evidence" value="ECO:0007669"/>
    <property type="project" value="TreeGrafter"/>
</dbReference>
<dbReference type="PANTHER" id="PTHR24164">
    <property type="entry name" value="RELA-ASSOCIATED INHIBITOR"/>
    <property type="match status" value="1"/>
</dbReference>
<reference evidence="2" key="1">
    <citation type="submission" date="2020-04" db="EMBL/GenBank/DDBJ databases">
        <authorList>
            <person name="Alioto T."/>
            <person name="Alioto T."/>
            <person name="Gomez Garrido J."/>
        </authorList>
    </citation>
    <scope>NUCLEOTIDE SEQUENCE</scope>
    <source>
        <strain evidence="2">A484AB</strain>
    </source>
</reference>
<name>A0A7D9EXU2_PARCT</name>
<dbReference type="EMBL" id="CACRXK020011138">
    <property type="protein sequence ID" value="CAB4020812.1"/>
    <property type="molecule type" value="Genomic_DNA"/>
</dbReference>
<dbReference type="PROSITE" id="PS50088">
    <property type="entry name" value="ANK_REPEAT"/>
    <property type="match status" value="1"/>
</dbReference>
<evidence type="ECO:0000256" key="1">
    <source>
        <dbReference type="SAM" id="MobiDB-lite"/>
    </source>
</evidence>
<dbReference type="InterPro" id="IPR036770">
    <property type="entry name" value="Ankyrin_rpt-contain_sf"/>
</dbReference>
<accession>A0A7D9EXU2</accession>
<dbReference type="SMART" id="SM00248">
    <property type="entry name" value="ANK"/>
    <property type="match status" value="2"/>
</dbReference>
<evidence type="ECO:0000313" key="3">
    <source>
        <dbReference type="Proteomes" id="UP001152795"/>
    </source>
</evidence>
<dbReference type="PROSITE" id="PS50297">
    <property type="entry name" value="ANK_REP_REGION"/>
    <property type="match status" value="1"/>
</dbReference>
<dbReference type="Gene3D" id="1.25.40.20">
    <property type="entry name" value="Ankyrin repeat-containing domain"/>
    <property type="match status" value="1"/>
</dbReference>
<sequence length="830" mass="93688">MLNKIGLTIHWDTLMNFLDKQLDKKTAHITSLTPKELPLLLLMDNINIYRGNKQHHRLFKAYGENMWNFTIRGLLIPRLDNLEDLFACKETATQSQCDVTEFTFKDISIENNGEHFELWNSDKDNYLTELLKDGLCPRTDKALKDMSESDCNHCLSTKTYNVTDDLKISPKSVILDQFGEEFYILKVSHVENLPFDSNSKSFCLKKARDHTEFMLMMSHHKKQMRQYDSQLSSAENHGAMVSNESEDDSSDEDDSDKDGESDEDEPDSGNVGIPRPETTVKNVQKVFRREDQVFISTFDSIKNKLWNSIQSDTLEGFVKELSDNTQVRHLRDHLGRSILHIAVEKQNINLVDCLLHAGFNPNVKETCGITPLLIAVTLKNKATCQLLVNSRACSRGPLFTNIPSPLAIALKIELAEIVEILNPCVSDAEDDDIAAYDPIFSRSTNLPRTHSDSVVTKNFQRATPGFITGVVGDVGTCKTNCGVISRSTAYNLVGIIPGDLHTEGYFAESCFKEQGPGGFHYRIAKVLKRPKLTVEAFKKKLAEGKLDQIRKAVRDGARAYGLAAVLEFKESELYPTEAEMSQWLRATGSHSKLLLEHFKLWLDHSISTSTAFKYRSQMFLFYGPMLELFDLSTKHCWGKARETTYILQLPSLSNHVVNLLGKWPLAFRQLLANNCSINISGRKGCGIELDAFVEAEIVQPLKVYMSGHTSVKMCQRVMGSIDLFKASRGAYTSKTGFDEHTTTRHSVADPFADQLKGAWFCLRNGLLDPKREPEEIPCCYPLDGQGKPSGKVSKAFLDVTEKGVIKISQNFKFKLYDSFPDLRYQLLTDK</sequence>
<dbReference type="InterPro" id="IPR002110">
    <property type="entry name" value="Ankyrin_rpt"/>
</dbReference>
<dbReference type="GO" id="GO:0006357">
    <property type="term" value="P:regulation of transcription by RNA polymerase II"/>
    <property type="evidence" value="ECO:0007669"/>
    <property type="project" value="TreeGrafter"/>
</dbReference>
<organism evidence="2 3">
    <name type="scientific">Paramuricea clavata</name>
    <name type="common">Red gorgonian</name>
    <name type="synonym">Violescent sea-whip</name>
    <dbReference type="NCBI Taxonomy" id="317549"/>
    <lineage>
        <taxon>Eukaryota</taxon>
        <taxon>Metazoa</taxon>
        <taxon>Cnidaria</taxon>
        <taxon>Anthozoa</taxon>
        <taxon>Octocorallia</taxon>
        <taxon>Malacalcyonacea</taxon>
        <taxon>Plexauridae</taxon>
        <taxon>Paramuricea</taxon>
    </lineage>
</organism>
<feature type="compositionally biased region" description="Acidic residues" evidence="1">
    <location>
        <begin position="244"/>
        <end position="267"/>
    </location>
</feature>
<feature type="compositionally biased region" description="Polar residues" evidence="1">
    <location>
        <begin position="226"/>
        <end position="235"/>
    </location>
</feature>
<keyword evidence="3" id="KW-1185">Reference proteome</keyword>
<dbReference type="Proteomes" id="UP001152795">
    <property type="component" value="Unassembled WGS sequence"/>
</dbReference>
<dbReference type="InterPro" id="IPR028320">
    <property type="entry name" value="iASPP"/>
</dbReference>
<dbReference type="PANTHER" id="PTHR24164:SF4">
    <property type="entry name" value="RELA-ASSOCIATED INHIBITOR"/>
    <property type="match status" value="1"/>
</dbReference>
<evidence type="ECO:0000313" key="2">
    <source>
        <dbReference type="EMBL" id="CAB4020812.1"/>
    </source>
</evidence>
<dbReference type="OrthoDB" id="5987001at2759"/>
<dbReference type="SUPFAM" id="SSF48403">
    <property type="entry name" value="Ankyrin repeat"/>
    <property type="match status" value="1"/>
</dbReference>
<protein>
    <submittedName>
        <fullName evidence="2">BRCA1-associated RING domain 1</fullName>
    </submittedName>
</protein>
<proteinExistence type="predicted"/>
<comment type="caution">
    <text evidence="2">The sequence shown here is derived from an EMBL/GenBank/DDBJ whole genome shotgun (WGS) entry which is preliminary data.</text>
</comment>
<dbReference type="AlphaFoldDB" id="A0A7D9EXU2"/>
<dbReference type="Pfam" id="PF12796">
    <property type="entry name" value="Ank_2"/>
    <property type="match status" value="1"/>
</dbReference>
<gene>
    <name evidence="2" type="ORF">PACLA_8A061227</name>
</gene>
<feature type="region of interest" description="Disordered" evidence="1">
    <location>
        <begin position="224"/>
        <end position="282"/>
    </location>
</feature>